<proteinExistence type="predicted"/>
<dbReference type="GO" id="GO:0016747">
    <property type="term" value="F:acyltransferase activity, transferring groups other than amino-acyl groups"/>
    <property type="evidence" value="ECO:0007669"/>
    <property type="project" value="InterPro"/>
</dbReference>
<evidence type="ECO:0000259" key="3">
    <source>
        <dbReference type="PROSITE" id="PS51186"/>
    </source>
</evidence>
<evidence type="ECO:0000256" key="2">
    <source>
        <dbReference type="ARBA" id="ARBA00023315"/>
    </source>
</evidence>
<comment type="caution">
    <text evidence="4">The sequence shown here is derived from an EMBL/GenBank/DDBJ whole genome shotgun (WGS) entry which is preliminary data.</text>
</comment>
<evidence type="ECO:0000313" key="5">
    <source>
        <dbReference type="Proteomes" id="UP000261811"/>
    </source>
</evidence>
<dbReference type="CDD" id="cd04301">
    <property type="entry name" value="NAT_SF"/>
    <property type="match status" value="1"/>
</dbReference>
<dbReference type="PROSITE" id="PS51186">
    <property type="entry name" value="GNAT"/>
    <property type="match status" value="1"/>
</dbReference>
<dbReference type="AlphaFoldDB" id="A0A372JU70"/>
<keyword evidence="2" id="KW-0012">Acyltransferase</keyword>
<dbReference type="InterPro" id="IPR050832">
    <property type="entry name" value="Bact_Acetyltransf"/>
</dbReference>
<dbReference type="SUPFAM" id="SSF55729">
    <property type="entry name" value="Acyl-CoA N-acyltransferases (Nat)"/>
    <property type="match status" value="1"/>
</dbReference>
<dbReference type="PANTHER" id="PTHR43877:SF2">
    <property type="entry name" value="AMINOALKYLPHOSPHONATE N-ACETYLTRANSFERASE-RELATED"/>
    <property type="match status" value="1"/>
</dbReference>
<dbReference type="EMBL" id="QURH01000008">
    <property type="protein sequence ID" value="RFU43582.1"/>
    <property type="molecule type" value="Genomic_DNA"/>
</dbReference>
<dbReference type="OrthoDB" id="9803233at2"/>
<name>A0A372JU70_9ACTN</name>
<evidence type="ECO:0000313" key="4">
    <source>
        <dbReference type="EMBL" id="RFU43582.1"/>
    </source>
</evidence>
<sequence>MELVVASYADPVARKLIDELQQEYVVRYGGPDETPVDPAEFAAPLGHFVVGRVDGEPVACGGWRAHDASEPGFRDGDAELKRMYVVPRARNRGFARDLLAGLEASARAAGRRRMVLETGTAQPEALALYESSGYEEIEKFGYYSCSESSRCFGKLL</sequence>
<keyword evidence="5" id="KW-1185">Reference proteome</keyword>
<reference evidence="4 5" key="1">
    <citation type="submission" date="2018-08" db="EMBL/GenBank/DDBJ databases">
        <title>Actinomadura jelena sp. nov., a novel Actinomycete isolated from soil in Chad.</title>
        <authorList>
            <person name="Shi L."/>
        </authorList>
    </citation>
    <scope>NUCLEOTIDE SEQUENCE [LARGE SCALE GENOMIC DNA]</scope>
    <source>
        <strain evidence="4 5">NEAU-G17</strain>
    </source>
</reference>
<dbReference type="InterPro" id="IPR016181">
    <property type="entry name" value="Acyl_CoA_acyltransferase"/>
</dbReference>
<dbReference type="Proteomes" id="UP000261811">
    <property type="component" value="Unassembled WGS sequence"/>
</dbReference>
<keyword evidence="1 4" id="KW-0808">Transferase</keyword>
<protein>
    <submittedName>
        <fullName evidence="4">GNAT family N-acetyltransferase</fullName>
    </submittedName>
</protein>
<dbReference type="PANTHER" id="PTHR43877">
    <property type="entry name" value="AMINOALKYLPHOSPHONATE N-ACETYLTRANSFERASE-RELATED-RELATED"/>
    <property type="match status" value="1"/>
</dbReference>
<dbReference type="Pfam" id="PF00583">
    <property type="entry name" value="Acetyltransf_1"/>
    <property type="match status" value="1"/>
</dbReference>
<evidence type="ECO:0000256" key="1">
    <source>
        <dbReference type="ARBA" id="ARBA00022679"/>
    </source>
</evidence>
<dbReference type="Gene3D" id="3.40.630.30">
    <property type="match status" value="1"/>
</dbReference>
<gene>
    <name evidence="4" type="ORF">DZF91_00390</name>
</gene>
<feature type="domain" description="N-acetyltransferase" evidence="3">
    <location>
        <begin position="4"/>
        <end position="156"/>
    </location>
</feature>
<dbReference type="InterPro" id="IPR000182">
    <property type="entry name" value="GNAT_dom"/>
</dbReference>
<accession>A0A372JU70</accession>
<dbReference type="RefSeq" id="WP_117355526.1">
    <property type="nucleotide sequence ID" value="NZ_QURH01000008.1"/>
</dbReference>
<organism evidence="4 5">
    <name type="scientific">Actinomadura logoneensis</name>
    <dbReference type="NCBI Taxonomy" id="2293572"/>
    <lineage>
        <taxon>Bacteria</taxon>
        <taxon>Bacillati</taxon>
        <taxon>Actinomycetota</taxon>
        <taxon>Actinomycetes</taxon>
        <taxon>Streptosporangiales</taxon>
        <taxon>Thermomonosporaceae</taxon>
        <taxon>Actinomadura</taxon>
    </lineage>
</organism>